<gene>
    <name evidence="1" type="ORF">MAR_027671</name>
</gene>
<evidence type="ECO:0000313" key="1">
    <source>
        <dbReference type="EMBL" id="WAR13491.1"/>
    </source>
</evidence>
<proteinExistence type="predicted"/>
<name>A0ABY7EXR2_MYAAR</name>
<dbReference type="Proteomes" id="UP001164746">
    <property type="component" value="Chromosome 8"/>
</dbReference>
<accession>A0ABY7EXR2</accession>
<evidence type="ECO:0000313" key="2">
    <source>
        <dbReference type="Proteomes" id="UP001164746"/>
    </source>
</evidence>
<reference evidence="1" key="1">
    <citation type="submission" date="2022-11" db="EMBL/GenBank/DDBJ databases">
        <title>Centuries of genome instability and evolution in soft-shell clam transmissible cancer (bioRxiv).</title>
        <authorList>
            <person name="Hart S.F.M."/>
            <person name="Yonemitsu M.A."/>
            <person name="Giersch R.M."/>
            <person name="Beal B.F."/>
            <person name="Arriagada G."/>
            <person name="Davis B.W."/>
            <person name="Ostrander E.A."/>
            <person name="Goff S.P."/>
            <person name="Metzger M.J."/>
        </authorList>
    </citation>
    <scope>NUCLEOTIDE SEQUENCE</scope>
    <source>
        <strain evidence="1">MELC-2E11</strain>
        <tissue evidence="1">Siphon/mantle</tissue>
    </source>
</reference>
<sequence>MLVGLFYRPPNTSAVLDSRIEESIDTAVNTDISNIVLVDLKNPDGFHRISRGSFVVANAYIKRRRGQTYHLHGGNLESYGILLFLKLEKPRLCILTLSLNLYSKRNIPKAGGLPLNNSCPLTLVLFRFHL</sequence>
<protein>
    <submittedName>
        <fullName evidence="1">Uncharacterized protein</fullName>
    </submittedName>
</protein>
<organism evidence="1 2">
    <name type="scientific">Mya arenaria</name>
    <name type="common">Soft-shell clam</name>
    <dbReference type="NCBI Taxonomy" id="6604"/>
    <lineage>
        <taxon>Eukaryota</taxon>
        <taxon>Metazoa</taxon>
        <taxon>Spiralia</taxon>
        <taxon>Lophotrochozoa</taxon>
        <taxon>Mollusca</taxon>
        <taxon>Bivalvia</taxon>
        <taxon>Autobranchia</taxon>
        <taxon>Heteroconchia</taxon>
        <taxon>Euheterodonta</taxon>
        <taxon>Imparidentia</taxon>
        <taxon>Neoheterodontei</taxon>
        <taxon>Myida</taxon>
        <taxon>Myoidea</taxon>
        <taxon>Myidae</taxon>
        <taxon>Mya</taxon>
    </lineage>
</organism>
<keyword evidence="2" id="KW-1185">Reference proteome</keyword>
<dbReference type="EMBL" id="CP111019">
    <property type="protein sequence ID" value="WAR13491.1"/>
    <property type="molecule type" value="Genomic_DNA"/>
</dbReference>